<name>A0AAD9I7W1_9PEZI</name>
<feature type="domain" description="Lipoyl-binding" evidence="5">
    <location>
        <begin position="37"/>
        <end position="113"/>
    </location>
</feature>
<evidence type="ECO:0000313" key="8">
    <source>
        <dbReference type="Proteomes" id="UP001217918"/>
    </source>
</evidence>
<evidence type="ECO:0000256" key="1">
    <source>
        <dbReference type="ARBA" id="ARBA00007317"/>
    </source>
</evidence>
<protein>
    <submittedName>
        <fullName evidence="7">Uncharacterized protein</fullName>
    </submittedName>
</protein>
<evidence type="ECO:0000259" key="5">
    <source>
        <dbReference type="PROSITE" id="PS50968"/>
    </source>
</evidence>
<dbReference type="InterPro" id="IPR045257">
    <property type="entry name" value="E2/Pdx1"/>
</dbReference>
<dbReference type="GO" id="GO:0006086">
    <property type="term" value="P:pyruvate decarboxylation to acetyl-CoA"/>
    <property type="evidence" value="ECO:0007669"/>
    <property type="project" value="InterPro"/>
</dbReference>
<dbReference type="InterPro" id="IPR036625">
    <property type="entry name" value="E3-bd_dom_sf"/>
</dbReference>
<dbReference type="Pfam" id="PF00364">
    <property type="entry name" value="Biotin_lipoyl"/>
    <property type="match status" value="1"/>
</dbReference>
<dbReference type="PROSITE" id="PS00189">
    <property type="entry name" value="LIPOYL"/>
    <property type="match status" value="1"/>
</dbReference>
<organism evidence="7 8">
    <name type="scientific">Phyllachora maydis</name>
    <dbReference type="NCBI Taxonomy" id="1825666"/>
    <lineage>
        <taxon>Eukaryota</taxon>
        <taxon>Fungi</taxon>
        <taxon>Dikarya</taxon>
        <taxon>Ascomycota</taxon>
        <taxon>Pezizomycotina</taxon>
        <taxon>Sordariomycetes</taxon>
        <taxon>Sordariomycetidae</taxon>
        <taxon>Phyllachorales</taxon>
        <taxon>Phyllachoraceae</taxon>
        <taxon>Phyllachora</taxon>
    </lineage>
</organism>
<feature type="domain" description="Peripheral subunit-binding (PSBD)" evidence="6">
    <location>
        <begin position="177"/>
        <end position="217"/>
    </location>
</feature>
<dbReference type="GO" id="GO:0045254">
    <property type="term" value="C:pyruvate dehydrogenase complex"/>
    <property type="evidence" value="ECO:0007669"/>
    <property type="project" value="InterPro"/>
</dbReference>
<dbReference type="Gene3D" id="4.10.320.10">
    <property type="entry name" value="E3-binding domain"/>
    <property type="match status" value="1"/>
</dbReference>
<dbReference type="InterPro" id="IPR011053">
    <property type="entry name" value="Single_hybrid_motif"/>
</dbReference>
<dbReference type="AlphaFoldDB" id="A0AAD9I7W1"/>
<sequence>MASFATACRLSARLARRKLTRDVPSRGLRTSAAARAAQNFTMPALSPTMTEGNIAAWRVKEGDKFSAGDVLLEIETDKATMDVEAQEDGILMKIMQNDGAKGVQVGTRIAVLAEDGDDVGALDLPPDESSAAPKKEAAVPNSVKAEPNPPVSEQDRLPSSRPVPAKSGAKAAPQTKPLLPSVARLMGENGLDASAVEDMTPTGPNGRLLKGDVLVYLGKIKASTPADIRERFQKNSCLDLGDIKLAVRREVNEGFDTRAGKEQAAEAAVPKDTQVSVPVLLARAVRVQKKIQKTLGVFLPLSTLIGRAIELANDELPCSAGAAPSADELFDQVLGLDKGKGTMVSRGHYLPQIFALPPTSLLTPRPTQTRRADIIDVLAGTWRKPAAPKPVTSLAPGISPTTQNLFSLTVPPSEEKRAKVFLQRVKLILEAGPERLVL</sequence>
<dbReference type="Proteomes" id="UP001217918">
    <property type="component" value="Unassembled WGS sequence"/>
</dbReference>
<dbReference type="Gene3D" id="2.40.50.100">
    <property type="match status" value="1"/>
</dbReference>
<dbReference type="InterPro" id="IPR000089">
    <property type="entry name" value="Biotin_lipoyl"/>
</dbReference>
<dbReference type="FunFam" id="2.40.50.100:FF:000010">
    <property type="entry name" value="Acetyltransferase component of pyruvate dehydrogenase complex"/>
    <property type="match status" value="1"/>
</dbReference>
<evidence type="ECO:0000259" key="6">
    <source>
        <dbReference type="PROSITE" id="PS51826"/>
    </source>
</evidence>
<feature type="region of interest" description="Disordered" evidence="4">
    <location>
        <begin position="120"/>
        <end position="178"/>
    </location>
</feature>
<accession>A0AAD9I7W1</accession>
<dbReference type="PROSITE" id="PS51826">
    <property type="entry name" value="PSBD"/>
    <property type="match status" value="1"/>
</dbReference>
<evidence type="ECO:0000313" key="7">
    <source>
        <dbReference type="EMBL" id="KAK2072219.1"/>
    </source>
</evidence>
<dbReference type="PROSITE" id="PS50968">
    <property type="entry name" value="BIOTINYL_LIPOYL"/>
    <property type="match status" value="1"/>
</dbReference>
<comment type="caution">
    <text evidence="7">The sequence shown here is derived from an EMBL/GenBank/DDBJ whole genome shotgun (WGS) entry which is preliminary data.</text>
</comment>
<reference evidence="7" key="1">
    <citation type="journal article" date="2023" name="Mol. Plant Microbe Interact.">
        <title>Elucidating the Obligate Nature and Biological Capacity of an Invasive Fungal Corn Pathogen.</title>
        <authorList>
            <person name="MacCready J.S."/>
            <person name="Roggenkamp E.M."/>
            <person name="Gdanetz K."/>
            <person name="Chilvers M.I."/>
        </authorList>
    </citation>
    <scope>NUCLEOTIDE SEQUENCE</scope>
    <source>
        <strain evidence="7">PM02</strain>
    </source>
</reference>
<dbReference type="SUPFAM" id="SSF47005">
    <property type="entry name" value="Peripheral subunit-binding domain of 2-oxo acid dehydrogenase complex"/>
    <property type="match status" value="1"/>
</dbReference>
<keyword evidence="3" id="KW-0809">Transit peptide</keyword>
<comment type="similarity">
    <text evidence="1">Belongs to the 2-oxoacid dehydrogenase family.</text>
</comment>
<dbReference type="EMBL" id="JAQQPM010000006">
    <property type="protein sequence ID" value="KAK2072219.1"/>
    <property type="molecule type" value="Genomic_DNA"/>
</dbReference>
<gene>
    <name evidence="7" type="ORF">P8C59_006590</name>
</gene>
<dbReference type="Pfam" id="PF02817">
    <property type="entry name" value="E3_binding"/>
    <property type="match status" value="1"/>
</dbReference>
<evidence type="ECO:0000256" key="4">
    <source>
        <dbReference type="SAM" id="MobiDB-lite"/>
    </source>
</evidence>
<dbReference type="SUPFAM" id="SSF51230">
    <property type="entry name" value="Single hybrid motif"/>
    <property type="match status" value="1"/>
</dbReference>
<dbReference type="PANTHER" id="PTHR23151:SF82">
    <property type="entry name" value="PYRUVATE DEHYDROGENASE COMPLEX PROTEIN X COMPONENT, MITOCHONDRIAL"/>
    <property type="match status" value="1"/>
</dbReference>
<evidence type="ECO:0000256" key="2">
    <source>
        <dbReference type="ARBA" id="ARBA00022823"/>
    </source>
</evidence>
<dbReference type="PANTHER" id="PTHR23151">
    <property type="entry name" value="DIHYDROLIPOAMIDE ACETYL/SUCCINYL-TRANSFERASE-RELATED"/>
    <property type="match status" value="1"/>
</dbReference>
<dbReference type="InterPro" id="IPR004167">
    <property type="entry name" value="PSBD"/>
</dbReference>
<keyword evidence="8" id="KW-1185">Reference proteome</keyword>
<evidence type="ECO:0000256" key="3">
    <source>
        <dbReference type="ARBA" id="ARBA00022946"/>
    </source>
</evidence>
<proteinExistence type="inferred from homology"/>
<keyword evidence="2" id="KW-0450">Lipoyl</keyword>
<dbReference type="GO" id="GO:0004742">
    <property type="term" value="F:dihydrolipoyllysine-residue acetyltransferase activity"/>
    <property type="evidence" value="ECO:0007669"/>
    <property type="project" value="TreeGrafter"/>
</dbReference>
<dbReference type="CDD" id="cd06849">
    <property type="entry name" value="lipoyl_domain"/>
    <property type="match status" value="1"/>
</dbReference>
<dbReference type="InterPro" id="IPR003016">
    <property type="entry name" value="2-oxoA_DH_lipoyl-BS"/>
</dbReference>